<dbReference type="Gene3D" id="2.130.10.10">
    <property type="entry name" value="YVTN repeat-like/Quinoprotein amine dehydrogenase"/>
    <property type="match status" value="2"/>
</dbReference>
<evidence type="ECO:0000313" key="5">
    <source>
        <dbReference type="EMBL" id="KZN93391.1"/>
    </source>
</evidence>
<dbReference type="InterPro" id="IPR019775">
    <property type="entry name" value="WD40_repeat_CS"/>
</dbReference>
<feature type="repeat" description="WD" evidence="3">
    <location>
        <begin position="72"/>
        <end position="98"/>
    </location>
</feature>
<reference evidence="5" key="1">
    <citation type="journal article" date="2014" name="Genome Announc.">
        <title>Complete sequencing and chromosome-scale genome assembly of the industrial progenitor strain P2niaD18 from the penicillin producer Penicillium chrysogenum.</title>
        <authorList>
            <person name="Specht T."/>
            <person name="Dahlmann T.A."/>
            <person name="Zadra I."/>
            <person name="Kurnsteiner H."/>
            <person name="Kuck U."/>
        </authorList>
    </citation>
    <scope>NUCLEOTIDE SEQUENCE [LARGE SCALE GENOMIC DNA]</scope>
    <source>
        <strain evidence="5">P2niaD18</strain>
    </source>
</reference>
<evidence type="ECO:0000256" key="3">
    <source>
        <dbReference type="PROSITE-ProRule" id="PRU00221"/>
    </source>
</evidence>
<dbReference type="PANTHER" id="PTHR22889:SF0">
    <property type="entry name" value="WD REPEAT-CONTAINING PROTEIN 89"/>
    <property type="match status" value="1"/>
</dbReference>
<dbReference type="AlphaFoldDB" id="A0A167XZF0"/>
<dbReference type="InterPro" id="IPR036322">
    <property type="entry name" value="WD40_repeat_dom_sf"/>
</dbReference>
<dbReference type="InterPro" id="IPR001680">
    <property type="entry name" value="WD40_rpt"/>
</dbReference>
<dbReference type="Pfam" id="PF00400">
    <property type="entry name" value="WD40"/>
    <property type="match status" value="2"/>
</dbReference>
<dbReference type="InterPro" id="IPR039328">
    <property type="entry name" value="WDR89"/>
</dbReference>
<evidence type="ECO:0000256" key="1">
    <source>
        <dbReference type="ARBA" id="ARBA00022574"/>
    </source>
</evidence>
<proteinExistence type="predicted"/>
<protein>
    <submittedName>
        <fullName evidence="5">Putative WD repeat-containing protein</fullName>
    </submittedName>
</protein>
<feature type="region of interest" description="Disordered" evidence="4">
    <location>
        <begin position="353"/>
        <end position="381"/>
    </location>
</feature>
<gene>
    <name evidence="5" type="ORF">EN45_035650</name>
</gene>
<dbReference type="SUPFAM" id="SSF50978">
    <property type="entry name" value="WD40 repeat-like"/>
    <property type="match status" value="1"/>
</dbReference>
<evidence type="ECO:0000256" key="4">
    <source>
        <dbReference type="SAM" id="MobiDB-lite"/>
    </source>
</evidence>
<dbReference type="EMBL" id="CM002798">
    <property type="protein sequence ID" value="KZN93391.1"/>
    <property type="molecule type" value="Genomic_DNA"/>
</dbReference>
<dbReference type="PANTHER" id="PTHR22889">
    <property type="entry name" value="WD REPEAT-CONTAINING PROTEIN 89"/>
    <property type="match status" value="1"/>
</dbReference>
<dbReference type="PROSITE" id="PS50082">
    <property type="entry name" value="WD_REPEATS_2"/>
    <property type="match status" value="1"/>
</dbReference>
<dbReference type="InterPro" id="IPR015943">
    <property type="entry name" value="WD40/YVTN_repeat-like_dom_sf"/>
</dbReference>
<organism evidence="5">
    <name type="scientific">Penicillium chrysogenum</name>
    <name type="common">Penicillium notatum</name>
    <dbReference type="NCBI Taxonomy" id="5076"/>
    <lineage>
        <taxon>Eukaryota</taxon>
        <taxon>Fungi</taxon>
        <taxon>Dikarya</taxon>
        <taxon>Ascomycota</taxon>
        <taxon>Pezizomycotina</taxon>
        <taxon>Eurotiomycetes</taxon>
        <taxon>Eurotiomycetidae</taxon>
        <taxon>Eurotiales</taxon>
        <taxon>Aspergillaceae</taxon>
        <taxon>Penicillium</taxon>
        <taxon>Penicillium chrysogenum species complex</taxon>
    </lineage>
</organism>
<dbReference type="Proteomes" id="UP000076449">
    <property type="component" value="Chromosome I"/>
</dbReference>
<evidence type="ECO:0000256" key="2">
    <source>
        <dbReference type="ARBA" id="ARBA00022737"/>
    </source>
</evidence>
<accession>A0A167XZF0</accession>
<name>A0A167XZF0_PENCH</name>
<sequence>MHTLKAVASSTLSLPADNYIYSIVPSAPGTFAAISSDDSLRVFEAADLDRGSVVSPATHKGVTALQSFGLGESHLLATGGRDGKVKVWDVRAGNGSPVVEMETAKKSPVLSVACNPETNTIVAGTELVSSQAVVAFWDIRSPQEFRLQYTESHNDDITEHQTNPYIGTLPVTGGTQLQYHPTRSNVLLSGSTDGLVNIYDTTVTDEDEALVQVINHGSVHHAGFLSERTIFALSHDEHFSVYPATDPDDASQEPEPVHFGDVREPLGCEYVAQLCVGAQGPYIAAGNKIDNRLDLVPLVSSPSWKLDRDNLWRLPRAHCEEVVRSVCLDEQSQSVFTCGEDGFVRAWRPVGESEAPVQSQSGSGSAKARLKEKKKDRFKPY</sequence>
<dbReference type="SMART" id="SM00320">
    <property type="entry name" value="WD40"/>
    <property type="match status" value="5"/>
</dbReference>
<dbReference type="PROSITE" id="PS00678">
    <property type="entry name" value="WD_REPEATS_1"/>
    <property type="match status" value="1"/>
</dbReference>
<keyword evidence="2" id="KW-0677">Repeat</keyword>
<keyword evidence="1 3" id="KW-0853">WD repeat</keyword>